<organism evidence="1 2">
    <name type="scientific">Halogranum tailed virus 1</name>
    <dbReference type="NCBI Taxonomy" id="1273749"/>
    <lineage>
        <taxon>Viruses</taxon>
        <taxon>Duplodnaviria</taxon>
        <taxon>Heunggongvirae</taxon>
        <taxon>Uroviricota</taxon>
        <taxon>Caudoviricetes</taxon>
        <taxon>Thumleimavirales</taxon>
        <taxon>Halomagnusviridae</taxon>
        <taxon>Hagravirus</taxon>
        <taxon>Hagravirus capitaneum</taxon>
        <taxon>Hagravirus HGTV1</taxon>
    </lineage>
</organism>
<protein>
    <submittedName>
        <fullName evidence="1">Uncharacterized protein</fullName>
    </submittedName>
</protein>
<reference evidence="1 2" key="1">
    <citation type="submission" date="2012-12" db="EMBL/GenBank/DDBJ databases">
        <authorList>
            <person name="Sencilo A."/>
            <person name="Jacobs-Sera D."/>
            <person name="Russell D.A."/>
            <person name="Ko C."/>
            <person name="Atanasova N."/>
            <person name="Osterlund E."/>
            <person name="Oksanen H.M."/>
            <person name="Bamford D.H."/>
            <person name="Hatfull G.F."/>
            <person name="Roine E."/>
            <person name="Hendrix R.W."/>
        </authorList>
    </citation>
    <scope>NUCLEOTIDE SEQUENCE [LARGE SCALE GENOMIC DNA]</scope>
</reference>
<proteinExistence type="predicted"/>
<dbReference type="GeneID" id="16194044"/>
<evidence type="ECO:0000313" key="1">
    <source>
        <dbReference type="EMBL" id="AGM11457.1"/>
    </source>
</evidence>
<dbReference type="EMBL" id="KC292026">
    <property type="protein sequence ID" value="AGM11457.1"/>
    <property type="molecule type" value="Genomic_DNA"/>
</dbReference>
<dbReference type="KEGG" id="vg:16194044"/>
<accession>R4TLA2</accession>
<name>R4TLA2_9CAUD</name>
<gene>
    <name evidence="1" type="primary">160</name>
    <name evidence="1" type="ORF">HGTV1_160</name>
</gene>
<dbReference type="Proteomes" id="UP000202786">
    <property type="component" value="Segment"/>
</dbReference>
<keyword evidence="2" id="KW-1185">Reference proteome</keyword>
<evidence type="ECO:0000313" key="2">
    <source>
        <dbReference type="Proteomes" id="UP000202786"/>
    </source>
</evidence>
<dbReference type="RefSeq" id="YP_008059335.1">
    <property type="nucleotide sequence ID" value="NC_021328.1"/>
</dbReference>
<sequence length="107" mass="12749">MKPEHFLALMEMAYWELPNSDISPRLCGFTFACSEYYLSAYTNTDEWQEQFSERDGHKGYRVFEELNHEAGQAQLIGTYQEYNDNWSDELREGYELAMRVIEEIRKS</sequence>